<comment type="caution">
    <text evidence="2">The sequence shown here is derived from an EMBL/GenBank/DDBJ whole genome shotgun (WGS) entry which is preliminary data.</text>
</comment>
<keyword evidence="3" id="KW-1185">Reference proteome</keyword>
<dbReference type="OrthoDB" id="674963at2759"/>
<dbReference type="AlphaFoldDB" id="A0A9Q1KG54"/>
<feature type="region of interest" description="Disordered" evidence="1">
    <location>
        <begin position="158"/>
        <end position="183"/>
    </location>
</feature>
<dbReference type="GO" id="GO:0000398">
    <property type="term" value="P:mRNA splicing, via spliceosome"/>
    <property type="evidence" value="ECO:0007669"/>
    <property type="project" value="InterPro"/>
</dbReference>
<evidence type="ECO:0000313" key="2">
    <source>
        <dbReference type="EMBL" id="KAJ8442233.1"/>
    </source>
</evidence>
<protein>
    <submittedName>
        <fullName evidence="2">Uncharacterized protein</fullName>
    </submittedName>
</protein>
<sequence length="293" mass="33535">MGERKVLNKYYPPDFDPAKIFRRKQAKNHYGNYMYKGTKFNCRKEDTDYKNSDYVVEGGATRNFEPWRDQDEGLEREKRKRDVGDAMESLENRTLESKQEMDRIAAIDKLKFLKSRQETVSVEELLEFIRRRGQEKQRAPMAEEDEAIIRSLFHGIKDNVIPNGDEPSNSSAKRSKVSEEPADRESILRSLTVRIVAKRKPVHLAEDKGPEVNAHSKDDQRHGCSSISVLQSLCDYDSEEDKTFSSMGLKGLVTGDIGDLWLSELISLDLSFNRDLTGPVSARLGDLKKLDTL</sequence>
<gene>
    <name evidence="2" type="ORF">Cgig2_005173</name>
</gene>
<organism evidence="2 3">
    <name type="scientific">Carnegiea gigantea</name>
    <dbReference type="NCBI Taxonomy" id="171969"/>
    <lineage>
        <taxon>Eukaryota</taxon>
        <taxon>Viridiplantae</taxon>
        <taxon>Streptophyta</taxon>
        <taxon>Embryophyta</taxon>
        <taxon>Tracheophyta</taxon>
        <taxon>Spermatophyta</taxon>
        <taxon>Magnoliopsida</taxon>
        <taxon>eudicotyledons</taxon>
        <taxon>Gunneridae</taxon>
        <taxon>Pentapetalae</taxon>
        <taxon>Caryophyllales</taxon>
        <taxon>Cactineae</taxon>
        <taxon>Cactaceae</taxon>
        <taxon>Cactoideae</taxon>
        <taxon>Echinocereeae</taxon>
        <taxon>Carnegiea</taxon>
    </lineage>
</organism>
<dbReference type="EMBL" id="JAKOGI010000144">
    <property type="protein sequence ID" value="KAJ8442233.1"/>
    <property type="molecule type" value="Genomic_DNA"/>
</dbReference>
<dbReference type="InterPro" id="IPR007590">
    <property type="entry name" value="Saf4/Yju2"/>
</dbReference>
<accession>A0A9Q1KG54</accession>
<dbReference type="GO" id="GO:0071006">
    <property type="term" value="C:U2-type catalytic step 1 spliceosome"/>
    <property type="evidence" value="ECO:0007669"/>
    <property type="project" value="TreeGrafter"/>
</dbReference>
<dbReference type="Pfam" id="PF04502">
    <property type="entry name" value="Saf4_Yju2"/>
    <property type="match status" value="1"/>
</dbReference>
<reference evidence="2" key="1">
    <citation type="submission" date="2022-04" db="EMBL/GenBank/DDBJ databases">
        <title>Carnegiea gigantea Genome sequencing and assembly v2.</title>
        <authorList>
            <person name="Copetti D."/>
            <person name="Sanderson M.J."/>
            <person name="Burquez A."/>
            <person name="Wojciechowski M.F."/>
        </authorList>
    </citation>
    <scope>NUCLEOTIDE SEQUENCE</scope>
    <source>
        <strain evidence="2">SGP5-SGP5p</strain>
        <tissue evidence="2">Aerial part</tissue>
    </source>
</reference>
<evidence type="ECO:0000313" key="3">
    <source>
        <dbReference type="Proteomes" id="UP001153076"/>
    </source>
</evidence>
<dbReference type="PANTHER" id="PTHR12111:SF1">
    <property type="entry name" value="SPLICING FACTOR YJU2"/>
    <property type="match status" value="1"/>
</dbReference>
<proteinExistence type="predicted"/>
<evidence type="ECO:0000256" key="1">
    <source>
        <dbReference type="SAM" id="MobiDB-lite"/>
    </source>
</evidence>
<name>A0A9Q1KG54_9CARY</name>
<dbReference type="Proteomes" id="UP001153076">
    <property type="component" value="Unassembled WGS sequence"/>
</dbReference>
<feature type="region of interest" description="Disordered" evidence="1">
    <location>
        <begin position="65"/>
        <end position="87"/>
    </location>
</feature>
<dbReference type="PANTHER" id="PTHR12111">
    <property type="entry name" value="SPLICING FACTOR YJU2"/>
    <property type="match status" value="1"/>
</dbReference>